<proteinExistence type="predicted"/>
<evidence type="ECO:0000256" key="1">
    <source>
        <dbReference type="SAM" id="MobiDB-lite"/>
    </source>
</evidence>
<organism evidence="2 3">
    <name type="scientific">Aedes albopictus</name>
    <name type="common">Asian tiger mosquito</name>
    <name type="synonym">Stegomyia albopicta</name>
    <dbReference type="NCBI Taxonomy" id="7160"/>
    <lineage>
        <taxon>Eukaryota</taxon>
        <taxon>Metazoa</taxon>
        <taxon>Ecdysozoa</taxon>
        <taxon>Arthropoda</taxon>
        <taxon>Hexapoda</taxon>
        <taxon>Insecta</taxon>
        <taxon>Pterygota</taxon>
        <taxon>Neoptera</taxon>
        <taxon>Endopterygota</taxon>
        <taxon>Diptera</taxon>
        <taxon>Nematocera</taxon>
        <taxon>Culicoidea</taxon>
        <taxon>Culicidae</taxon>
        <taxon>Culicinae</taxon>
        <taxon>Aedini</taxon>
        <taxon>Aedes</taxon>
        <taxon>Stegomyia</taxon>
    </lineage>
</organism>
<accession>A0ABM1Y5U9</accession>
<evidence type="ECO:0000313" key="2">
    <source>
        <dbReference type="EnsemblMetazoa" id="AALFPA23_006007.P7766"/>
    </source>
</evidence>
<feature type="compositionally biased region" description="Polar residues" evidence="1">
    <location>
        <begin position="120"/>
        <end position="132"/>
    </location>
</feature>
<reference evidence="3" key="1">
    <citation type="journal article" date="2015" name="Proc. Natl. Acad. Sci. U.S.A.">
        <title>Genome sequence of the Asian Tiger mosquito, Aedes albopictus, reveals insights into its biology, genetics, and evolution.</title>
        <authorList>
            <person name="Chen X.G."/>
            <person name="Jiang X."/>
            <person name="Gu J."/>
            <person name="Xu M."/>
            <person name="Wu Y."/>
            <person name="Deng Y."/>
            <person name="Zhang C."/>
            <person name="Bonizzoni M."/>
            <person name="Dermauw W."/>
            <person name="Vontas J."/>
            <person name="Armbruster P."/>
            <person name="Huang X."/>
            <person name="Yang Y."/>
            <person name="Zhang H."/>
            <person name="He W."/>
            <person name="Peng H."/>
            <person name="Liu Y."/>
            <person name="Wu K."/>
            <person name="Chen J."/>
            <person name="Lirakis M."/>
            <person name="Topalis P."/>
            <person name="Van Leeuwen T."/>
            <person name="Hall A.B."/>
            <person name="Jiang X."/>
            <person name="Thorpe C."/>
            <person name="Mueller R.L."/>
            <person name="Sun C."/>
            <person name="Waterhouse R.M."/>
            <person name="Yan G."/>
            <person name="Tu Z.J."/>
            <person name="Fang X."/>
            <person name="James A.A."/>
        </authorList>
    </citation>
    <scope>NUCLEOTIDE SEQUENCE [LARGE SCALE GENOMIC DNA]</scope>
    <source>
        <strain evidence="3">Foshan</strain>
    </source>
</reference>
<sequence>MDRPGTQELERRKWVARSWARKRKGSLTTKGFEYGSVVWLGVVHRRVRWLTEHAVELDMGRMGKVTAAAACIYTMLGGTGVEQRHATTTTMTVEDDRGKRPCCIAPIGARKPEREGTSTGGVPSTQNTSNYYTPVPHMPKGSERKNTGTEETIIAGPGSRYPAGKKNPLHKRFFNFYDQSIVGSSRMRFEKLGLLRNGSQCGVIFTPGSTCCCLV</sequence>
<dbReference type="GeneID" id="134291752"/>
<dbReference type="Proteomes" id="UP000069940">
    <property type="component" value="Unassembled WGS sequence"/>
</dbReference>
<dbReference type="RefSeq" id="XP_062715885.1">
    <property type="nucleotide sequence ID" value="XM_062859901.1"/>
</dbReference>
<feature type="region of interest" description="Disordered" evidence="1">
    <location>
        <begin position="110"/>
        <end position="146"/>
    </location>
</feature>
<reference evidence="2" key="2">
    <citation type="submission" date="2025-05" db="UniProtKB">
        <authorList>
            <consortium name="EnsemblMetazoa"/>
        </authorList>
    </citation>
    <scope>IDENTIFICATION</scope>
    <source>
        <strain evidence="2">Foshan</strain>
    </source>
</reference>
<protein>
    <submittedName>
        <fullName evidence="2">Uncharacterized protein</fullName>
    </submittedName>
</protein>
<dbReference type="EnsemblMetazoa" id="AALFPA23_006007.R7766">
    <property type="protein sequence ID" value="AALFPA23_006007.P7766"/>
    <property type="gene ID" value="AALFPA23_006007"/>
</dbReference>
<keyword evidence="3" id="KW-1185">Reference proteome</keyword>
<name>A0ABM1Y5U9_AEDAL</name>
<evidence type="ECO:0000313" key="3">
    <source>
        <dbReference type="Proteomes" id="UP000069940"/>
    </source>
</evidence>